<name>A0A6J4KUJ9_9CYAN</name>
<dbReference type="Pfam" id="PF13439">
    <property type="entry name" value="Glyco_transf_4"/>
    <property type="match status" value="1"/>
</dbReference>
<keyword evidence="2" id="KW-0808">Transferase</keyword>
<evidence type="ECO:0000259" key="1">
    <source>
        <dbReference type="Pfam" id="PF13439"/>
    </source>
</evidence>
<dbReference type="CDD" id="cd03801">
    <property type="entry name" value="GT4_PimA-like"/>
    <property type="match status" value="1"/>
</dbReference>
<feature type="domain" description="Glycosyltransferase subfamily 4-like N-terminal" evidence="1">
    <location>
        <begin position="16"/>
        <end position="205"/>
    </location>
</feature>
<accession>A0A6J4KUJ9</accession>
<gene>
    <name evidence="2" type="ORF">AVDCRST_MAG84-1041</name>
</gene>
<reference evidence="2" key="1">
    <citation type="submission" date="2020-02" db="EMBL/GenBank/DDBJ databases">
        <authorList>
            <person name="Meier V. D."/>
        </authorList>
    </citation>
    <scope>NUCLEOTIDE SEQUENCE</scope>
    <source>
        <strain evidence="2">AVDCRST_MAG84</strain>
    </source>
</reference>
<dbReference type="AlphaFoldDB" id="A0A6J4KUJ9"/>
<sequence length="408" mass="45098">MHIAWLGKKSPFCGNVTYSREVTNALLDRGYQVSFLHFAQEAGPLDRNNTAWSMANGSWGKAIAQTSYTNSLSPASCNEVSLPCHYKSQIYTIPTLKSRTVLMKSLRRLKPDVVHASLTLSPLDFLLPEICQELNLPLVATFHPPFDRKLRNLTSGTQHLMYQLYAPFLANYDSTIVFSQIQRDILVKLGVPQERVAVIPNGVDAVKYSPGPSGLKSQLKADRIFVYQGRIAPEKNVEALLKAWKQCNFGRGNVLAIVGDGPLAASLQLSYGEEEGIVWLGFVAEEERRIEILRGADVFILPSLVEGLSLSLLEAMACGLACLATDAGADGEALEEGAGIVLNTQRVRSQLQTLLPLFCDHPEFASLLGQKARQRAIERYTLSQNITELEKLYAEVLQRQRVLIRGLA</sequence>
<dbReference type="EMBL" id="CADCTZ010000156">
    <property type="protein sequence ID" value="CAA9315508.1"/>
    <property type="molecule type" value="Genomic_DNA"/>
</dbReference>
<dbReference type="SUPFAM" id="SSF53756">
    <property type="entry name" value="UDP-Glycosyltransferase/glycogen phosphorylase"/>
    <property type="match status" value="1"/>
</dbReference>
<dbReference type="PANTHER" id="PTHR45947:SF11">
    <property type="entry name" value="SLR1508 PROTEIN"/>
    <property type="match status" value="1"/>
</dbReference>
<protein>
    <submittedName>
        <fullName evidence="2">Glycosyltransferase</fullName>
    </submittedName>
</protein>
<evidence type="ECO:0000313" key="2">
    <source>
        <dbReference type="EMBL" id="CAA9315508.1"/>
    </source>
</evidence>
<dbReference type="PANTHER" id="PTHR45947">
    <property type="entry name" value="SULFOQUINOVOSYL TRANSFERASE SQD2"/>
    <property type="match status" value="1"/>
</dbReference>
<dbReference type="InterPro" id="IPR028098">
    <property type="entry name" value="Glyco_trans_4-like_N"/>
</dbReference>
<organism evidence="2">
    <name type="scientific">uncultured Microcoleus sp</name>
    <dbReference type="NCBI Taxonomy" id="259945"/>
    <lineage>
        <taxon>Bacteria</taxon>
        <taxon>Bacillati</taxon>
        <taxon>Cyanobacteriota</taxon>
        <taxon>Cyanophyceae</taxon>
        <taxon>Oscillatoriophycideae</taxon>
        <taxon>Oscillatoriales</taxon>
        <taxon>Microcoleaceae</taxon>
        <taxon>Microcoleus</taxon>
        <taxon>environmental samples</taxon>
    </lineage>
</organism>
<dbReference type="Gene3D" id="3.40.50.2000">
    <property type="entry name" value="Glycogen Phosphorylase B"/>
    <property type="match status" value="2"/>
</dbReference>
<dbReference type="Pfam" id="PF13692">
    <property type="entry name" value="Glyco_trans_1_4"/>
    <property type="match status" value="1"/>
</dbReference>
<proteinExistence type="predicted"/>
<dbReference type="InterPro" id="IPR050194">
    <property type="entry name" value="Glycosyltransferase_grp1"/>
</dbReference>
<dbReference type="GO" id="GO:0016757">
    <property type="term" value="F:glycosyltransferase activity"/>
    <property type="evidence" value="ECO:0007669"/>
    <property type="project" value="TreeGrafter"/>
</dbReference>